<keyword evidence="1" id="KW-1133">Transmembrane helix</keyword>
<keyword evidence="1" id="KW-0812">Transmembrane</keyword>
<dbReference type="OrthoDB" id="2607915at2"/>
<keyword evidence="3" id="KW-1185">Reference proteome</keyword>
<dbReference type="RefSeq" id="WP_119671261.1">
    <property type="nucleotide sequence ID" value="NZ_QXED01000012.1"/>
</dbReference>
<feature type="transmembrane region" description="Helical" evidence="1">
    <location>
        <begin position="117"/>
        <end position="138"/>
    </location>
</feature>
<dbReference type="EMBL" id="QXED01000012">
    <property type="protein sequence ID" value="RIV18292.1"/>
    <property type="molecule type" value="Genomic_DNA"/>
</dbReference>
<feature type="transmembrane region" description="Helical" evidence="1">
    <location>
        <begin position="87"/>
        <end position="105"/>
    </location>
</feature>
<keyword evidence="1" id="KW-0472">Membrane</keyword>
<organism evidence="2 3">
    <name type="scientific">Fibrisoma montanum</name>
    <dbReference type="NCBI Taxonomy" id="2305895"/>
    <lineage>
        <taxon>Bacteria</taxon>
        <taxon>Pseudomonadati</taxon>
        <taxon>Bacteroidota</taxon>
        <taxon>Cytophagia</taxon>
        <taxon>Cytophagales</taxon>
        <taxon>Spirosomataceae</taxon>
        <taxon>Fibrisoma</taxon>
    </lineage>
</organism>
<evidence type="ECO:0000313" key="3">
    <source>
        <dbReference type="Proteomes" id="UP000283523"/>
    </source>
</evidence>
<evidence type="ECO:0000313" key="2">
    <source>
        <dbReference type="EMBL" id="RIV18292.1"/>
    </source>
</evidence>
<dbReference type="AlphaFoldDB" id="A0A418LYH7"/>
<evidence type="ECO:0000256" key="1">
    <source>
        <dbReference type="SAM" id="Phobius"/>
    </source>
</evidence>
<comment type="caution">
    <text evidence="2">The sequence shown here is derived from an EMBL/GenBank/DDBJ whole genome shotgun (WGS) entry which is preliminary data.</text>
</comment>
<dbReference type="Proteomes" id="UP000283523">
    <property type="component" value="Unassembled WGS sequence"/>
</dbReference>
<reference evidence="2 3" key="1">
    <citation type="submission" date="2018-08" db="EMBL/GenBank/DDBJ databases">
        <title>Fibrisoma montanum sp. nov., isolated from Danxia mountain soil.</title>
        <authorList>
            <person name="Huang Y."/>
        </authorList>
    </citation>
    <scope>NUCLEOTIDE SEQUENCE [LARGE SCALE GENOMIC DNA]</scope>
    <source>
        <strain evidence="2 3">HYT19</strain>
    </source>
</reference>
<protein>
    <recommendedName>
        <fullName evidence="4">DUF4328 domain-containing protein</fullName>
    </recommendedName>
</protein>
<sequence length="194" mass="21961">MRHRLSAFFYRIASWQTLLFSLVLYALFPGYILKNVEAQLNQYAGKAIGPLDLLLFNGNPSVVEQMIAQYGEAGRAYYAQAELTADIVYPIVYTCLFCIILSLLFRQKSVSPSSSINVLPLVVWAIDMLENTCIVWLLKSFPELPSPIVTACLVFTNLKWIAFFAVIATVLYGLIRLAIRKFTRSRRQQAVKPV</sequence>
<evidence type="ECO:0008006" key="4">
    <source>
        <dbReference type="Google" id="ProtNLM"/>
    </source>
</evidence>
<accession>A0A418LYH7</accession>
<gene>
    <name evidence="2" type="ORF">DYU11_29080</name>
</gene>
<feature type="transmembrane region" description="Helical" evidence="1">
    <location>
        <begin position="158"/>
        <end position="179"/>
    </location>
</feature>
<name>A0A418LYH7_9BACT</name>
<proteinExistence type="predicted"/>
<feature type="transmembrane region" description="Helical" evidence="1">
    <location>
        <begin position="12"/>
        <end position="33"/>
    </location>
</feature>